<proteinExistence type="predicted"/>
<comment type="caution">
    <text evidence="1">The sequence shown here is derived from an EMBL/GenBank/DDBJ whole genome shotgun (WGS) entry which is preliminary data.</text>
</comment>
<dbReference type="Proteomes" id="UP000294650">
    <property type="component" value="Unassembled WGS sequence"/>
</dbReference>
<dbReference type="Pfam" id="PF06207">
    <property type="entry name" value="DUF1002"/>
    <property type="match status" value="1"/>
</dbReference>
<dbReference type="EMBL" id="SMAN01000013">
    <property type="protein sequence ID" value="TCT20509.1"/>
    <property type="molecule type" value="Genomic_DNA"/>
</dbReference>
<name>A0A4R3N1J9_9BACI</name>
<sequence length="303" mass="33796">MRRILSIGVAVVFALISGMLTFSAGVSASEGENDNVIDEKFGQPIVVYGESLTEEQKEQVRRLLDVDDPSMVQEHIVTAEDLVNYINGDPNSNMYSSAKIIRKEDGHGLEVKIMNPESITQVTKDMYANALLTAGIENAVVEVASPLKVTGHSALTGIYKAYHVEGESLNQDRMEVANEELSLATKLAEKEGMDQEKVSELLTQIKQAISEQNPASKEEVEQIIQEQLDKLNLELSPEDRELLINLFEKMRTINIDFDSVRSQLETLANDIRGRIEDVTGDTGFFQAIVNFFKKIIEWIASLF</sequence>
<reference evidence="1 2" key="1">
    <citation type="submission" date="2019-03" db="EMBL/GenBank/DDBJ databases">
        <title>Genomic Encyclopedia of Type Strains, Phase IV (KMG-IV): sequencing the most valuable type-strain genomes for metagenomic binning, comparative biology and taxonomic classification.</title>
        <authorList>
            <person name="Goeker M."/>
        </authorList>
    </citation>
    <scope>NUCLEOTIDE SEQUENCE [LARGE SCALE GENOMIC DNA]</scope>
    <source>
        <strain evidence="1 2">DSM 25894</strain>
    </source>
</reference>
<dbReference type="RefSeq" id="WP_132372087.1">
    <property type="nucleotide sequence ID" value="NZ_SMAN01000013.1"/>
</dbReference>
<dbReference type="OrthoDB" id="9810153at2"/>
<gene>
    <name evidence="1" type="ORF">EDD68_11373</name>
</gene>
<accession>A0A4R3N1J9</accession>
<keyword evidence="2" id="KW-1185">Reference proteome</keyword>
<dbReference type="AlphaFoldDB" id="A0A4R3N1J9"/>
<protein>
    <submittedName>
        <fullName evidence="1">Uncharacterized protein YpuA (DUF1002 family)</fullName>
    </submittedName>
</protein>
<dbReference type="InterPro" id="IPR009343">
    <property type="entry name" value="DUF1002"/>
</dbReference>
<organism evidence="1 2">
    <name type="scientific">Melghiribacillus thermohalophilus</name>
    <dbReference type="NCBI Taxonomy" id="1324956"/>
    <lineage>
        <taxon>Bacteria</taxon>
        <taxon>Bacillati</taxon>
        <taxon>Bacillota</taxon>
        <taxon>Bacilli</taxon>
        <taxon>Bacillales</taxon>
        <taxon>Bacillaceae</taxon>
        <taxon>Melghiribacillus</taxon>
    </lineage>
</organism>
<evidence type="ECO:0000313" key="2">
    <source>
        <dbReference type="Proteomes" id="UP000294650"/>
    </source>
</evidence>
<evidence type="ECO:0000313" key="1">
    <source>
        <dbReference type="EMBL" id="TCT20509.1"/>
    </source>
</evidence>